<gene>
    <name evidence="3" type="primary">OSJNBb0004A06.9</name>
</gene>
<dbReference type="EMBL" id="AC099734">
    <property type="protein sequence ID" value="AAN11193.1"/>
    <property type="molecule type" value="Genomic_DNA"/>
</dbReference>
<dbReference type="Proteomes" id="UP000000763">
    <property type="component" value="Chromosome 10"/>
</dbReference>
<evidence type="ECO:0000259" key="2">
    <source>
        <dbReference type="Pfam" id="PF03732"/>
    </source>
</evidence>
<evidence type="ECO:0000313" key="4">
    <source>
        <dbReference type="Proteomes" id="UP000000763"/>
    </source>
</evidence>
<feature type="region of interest" description="Disordered" evidence="1">
    <location>
        <begin position="204"/>
        <end position="261"/>
    </location>
</feature>
<dbReference type="Pfam" id="PF03732">
    <property type="entry name" value="Retrotrans_gag"/>
    <property type="match status" value="1"/>
</dbReference>
<reference evidence="4" key="1">
    <citation type="journal article" date="2005" name="Nature">
        <title>The map-based sequence of the rice genome.</title>
        <authorList>
            <consortium name="International rice genome sequencing project (IRGSP)"/>
            <person name="Matsumoto T."/>
            <person name="Wu J."/>
            <person name="Kanamori H."/>
            <person name="Katayose Y."/>
            <person name="Fujisawa M."/>
            <person name="Namiki N."/>
            <person name="Mizuno H."/>
            <person name="Yamamoto K."/>
            <person name="Antonio B.A."/>
            <person name="Baba T."/>
            <person name="Sakata K."/>
            <person name="Nagamura Y."/>
            <person name="Aoki H."/>
            <person name="Arikawa K."/>
            <person name="Arita K."/>
            <person name="Bito T."/>
            <person name="Chiden Y."/>
            <person name="Fujitsuka N."/>
            <person name="Fukunaka R."/>
            <person name="Hamada M."/>
            <person name="Harada C."/>
            <person name="Hayashi A."/>
            <person name="Hijishita S."/>
            <person name="Honda M."/>
            <person name="Hosokawa S."/>
            <person name="Ichikawa Y."/>
            <person name="Idonuma A."/>
            <person name="Iijima M."/>
            <person name="Ikeda M."/>
            <person name="Ikeno M."/>
            <person name="Ito K."/>
            <person name="Ito S."/>
            <person name="Ito T."/>
            <person name="Ito Y."/>
            <person name="Ito Y."/>
            <person name="Iwabuchi A."/>
            <person name="Kamiya K."/>
            <person name="Karasawa W."/>
            <person name="Kurita K."/>
            <person name="Katagiri S."/>
            <person name="Kikuta A."/>
            <person name="Kobayashi H."/>
            <person name="Kobayashi N."/>
            <person name="Machita K."/>
            <person name="Maehara T."/>
            <person name="Masukawa M."/>
            <person name="Mizubayashi T."/>
            <person name="Mukai Y."/>
            <person name="Nagasaki H."/>
            <person name="Nagata Y."/>
            <person name="Naito S."/>
            <person name="Nakashima M."/>
            <person name="Nakama Y."/>
            <person name="Nakamichi Y."/>
            <person name="Nakamura M."/>
            <person name="Meguro A."/>
            <person name="Negishi M."/>
            <person name="Ohta I."/>
            <person name="Ohta T."/>
            <person name="Okamoto M."/>
            <person name="Ono N."/>
            <person name="Saji S."/>
            <person name="Sakaguchi M."/>
            <person name="Sakai K."/>
            <person name="Shibata M."/>
            <person name="Shimokawa T."/>
            <person name="Song J."/>
            <person name="Takazaki Y."/>
            <person name="Terasawa K."/>
            <person name="Tsugane M."/>
            <person name="Tsuji K."/>
            <person name="Ueda S."/>
            <person name="Waki K."/>
            <person name="Yamagata H."/>
            <person name="Yamamoto M."/>
            <person name="Yamamoto S."/>
            <person name="Yamane H."/>
            <person name="Yoshiki S."/>
            <person name="Yoshihara R."/>
            <person name="Yukawa K."/>
            <person name="Zhong H."/>
            <person name="Yano M."/>
            <person name="Yuan Q."/>
            <person name="Ouyang S."/>
            <person name="Liu J."/>
            <person name="Jones K.M."/>
            <person name="Gansberger K."/>
            <person name="Moffat K."/>
            <person name="Hill J."/>
            <person name="Bera J."/>
            <person name="Fadrosh D."/>
            <person name="Jin S."/>
            <person name="Johri S."/>
            <person name="Kim M."/>
            <person name="Overton L."/>
            <person name="Reardon M."/>
            <person name="Tsitrin T."/>
            <person name="Vuong H."/>
            <person name="Weaver B."/>
            <person name="Ciecko A."/>
            <person name="Tallon L."/>
            <person name="Jackson J."/>
            <person name="Pai G."/>
            <person name="Aken S.V."/>
            <person name="Utterback T."/>
            <person name="Reidmuller S."/>
            <person name="Feldblyum T."/>
            <person name="Hsiao J."/>
            <person name="Zismann V."/>
            <person name="Iobst S."/>
            <person name="de Vazeille A.R."/>
            <person name="Buell C.R."/>
            <person name="Ying K."/>
            <person name="Li Y."/>
            <person name="Lu T."/>
            <person name="Huang Y."/>
            <person name="Zhao Q."/>
            <person name="Feng Q."/>
            <person name="Zhang L."/>
            <person name="Zhu J."/>
            <person name="Weng Q."/>
            <person name="Mu J."/>
            <person name="Lu Y."/>
            <person name="Fan D."/>
            <person name="Liu Y."/>
            <person name="Guan J."/>
            <person name="Zhang Y."/>
            <person name="Yu S."/>
            <person name="Liu X."/>
            <person name="Zhang Y."/>
            <person name="Hong G."/>
            <person name="Han B."/>
            <person name="Choisne N."/>
            <person name="Demange N."/>
            <person name="Orjeda G."/>
            <person name="Samain S."/>
            <person name="Cattolico L."/>
            <person name="Pelletier E."/>
            <person name="Couloux A."/>
            <person name="Segurens B."/>
            <person name="Wincker P."/>
            <person name="D'Hont A."/>
            <person name="Scarpelli C."/>
            <person name="Weissenbach J."/>
            <person name="Salanoubat M."/>
            <person name="Quetier F."/>
            <person name="Yu Y."/>
            <person name="Kim H.R."/>
            <person name="Rambo T."/>
            <person name="Currie J."/>
            <person name="Collura K."/>
            <person name="Luo M."/>
            <person name="Yang T."/>
            <person name="Ammiraju J.S.S."/>
            <person name="Engler F."/>
            <person name="Soderlund C."/>
            <person name="Wing R.A."/>
            <person name="Palmer L.E."/>
            <person name="de la Bastide M."/>
            <person name="Spiegel L."/>
            <person name="Nascimento L."/>
            <person name="Zutavern T."/>
            <person name="O'Shaughnessy A."/>
            <person name="Dike S."/>
            <person name="Dedhia N."/>
            <person name="Preston R."/>
            <person name="Balija V."/>
            <person name="McCombie W.R."/>
            <person name="Chow T."/>
            <person name="Chen H."/>
            <person name="Chung M."/>
            <person name="Chen C."/>
            <person name="Shaw J."/>
            <person name="Wu H."/>
            <person name="Hsiao K."/>
            <person name="Chao Y."/>
            <person name="Chu M."/>
            <person name="Cheng C."/>
            <person name="Hour A."/>
            <person name="Lee P."/>
            <person name="Lin S."/>
            <person name="Lin Y."/>
            <person name="Liou J."/>
            <person name="Liu S."/>
            <person name="Hsing Y."/>
            <person name="Raghuvanshi S."/>
            <person name="Mohanty A."/>
            <person name="Bharti A.K."/>
            <person name="Gaur A."/>
            <person name="Gupta V."/>
            <person name="Kumar D."/>
            <person name="Ravi V."/>
            <person name="Vij S."/>
            <person name="Kapur A."/>
            <person name="Khurana P."/>
            <person name="Khurana P."/>
            <person name="Khurana J.P."/>
            <person name="Tyagi A.K."/>
            <person name="Gaikwad K."/>
            <person name="Singh A."/>
            <person name="Dalal V."/>
            <person name="Srivastava S."/>
            <person name="Dixit A."/>
            <person name="Pal A.K."/>
            <person name="Ghazi I.A."/>
            <person name="Yadav M."/>
            <person name="Pandit A."/>
            <person name="Bhargava A."/>
            <person name="Sureshbabu K."/>
            <person name="Batra K."/>
            <person name="Sharma T.R."/>
            <person name="Mohapatra T."/>
            <person name="Singh N.K."/>
            <person name="Messing J."/>
            <person name="Nelson A.B."/>
            <person name="Fuks G."/>
            <person name="Kavchok S."/>
            <person name="Keizer G."/>
            <person name="Linton E."/>
            <person name="Llaca V."/>
            <person name="Song R."/>
            <person name="Tanyolac B."/>
            <person name="Young S."/>
            <person name="Ho-Il K."/>
            <person name="Hahn J.H."/>
            <person name="Sangsakoo G."/>
            <person name="Vanavichit A."/>
            <person name="de Mattos Luiz.A.T."/>
            <person name="Zimmer P.D."/>
            <person name="Malone G."/>
            <person name="Dellagostin O."/>
            <person name="de Oliveira A.C."/>
            <person name="Bevan M."/>
            <person name="Bancroft I."/>
            <person name="Minx P."/>
            <person name="Cordum H."/>
            <person name="Wilson R."/>
            <person name="Cheng Z."/>
            <person name="Jin W."/>
            <person name="Jiang J."/>
            <person name="Leong S.A."/>
            <person name="Iwama H."/>
            <person name="Gojobori T."/>
            <person name="Itoh T."/>
            <person name="Niimura Y."/>
            <person name="Fujii Y."/>
            <person name="Habara T."/>
            <person name="Sakai H."/>
            <person name="Sato Y."/>
            <person name="Wilson G."/>
            <person name="Kumar K."/>
            <person name="McCouch S."/>
            <person name="Juretic N."/>
            <person name="Hoen D."/>
            <person name="Wright S."/>
            <person name="Bruskiewich R."/>
            <person name="Bureau T."/>
            <person name="Miyao A."/>
            <person name="Hirochika H."/>
            <person name="Nishikawa T."/>
            <person name="Kadowaki K."/>
            <person name="Sugiura M."/>
            <person name="Burr B."/>
            <person name="Sasaki T."/>
        </authorList>
    </citation>
    <scope>NUCLEOTIDE SEQUENCE [LARGE SCALE GENOMIC DNA]</scope>
    <source>
        <strain evidence="4">cv. Nipponbare</strain>
    </source>
</reference>
<feature type="domain" description="Retrotransposon gag" evidence="2">
    <location>
        <begin position="443"/>
        <end position="495"/>
    </location>
</feature>
<feature type="region of interest" description="Disordered" evidence="1">
    <location>
        <begin position="539"/>
        <end position="593"/>
    </location>
</feature>
<evidence type="ECO:0000313" key="3">
    <source>
        <dbReference type="EMBL" id="AAN11193.1"/>
    </source>
</evidence>
<reference evidence="4" key="2">
    <citation type="journal article" date="2008" name="Nucleic Acids Res.">
        <title>The rice annotation project database (RAP-DB): 2008 update.</title>
        <authorList>
            <consortium name="The rice annotation project (RAP)"/>
        </authorList>
    </citation>
    <scope>GENOME REANNOTATION</scope>
    <source>
        <strain evidence="4">cv. Nipponbare</strain>
    </source>
</reference>
<dbReference type="PANTHER" id="PTHR33240:SF15">
    <property type="entry name" value="GAG-PRO-LIKE PROTEIN"/>
    <property type="match status" value="1"/>
</dbReference>
<feature type="compositionally biased region" description="Basic and acidic residues" evidence="1">
    <location>
        <begin position="329"/>
        <end position="366"/>
    </location>
</feature>
<feature type="compositionally biased region" description="Basic and acidic residues" evidence="1">
    <location>
        <begin position="634"/>
        <end position="647"/>
    </location>
</feature>
<name>Q7G5C0_ORYSJ</name>
<dbReference type="CDD" id="cd00303">
    <property type="entry name" value="retropepsin_like"/>
    <property type="match status" value="1"/>
</dbReference>
<protein>
    <submittedName>
        <fullName evidence="3">Gag-pol</fullName>
    </submittedName>
</protein>
<feature type="compositionally biased region" description="Polar residues" evidence="1">
    <location>
        <begin position="582"/>
        <end position="593"/>
    </location>
</feature>
<feature type="region of interest" description="Disordered" evidence="1">
    <location>
        <begin position="884"/>
        <end position="916"/>
    </location>
</feature>
<feature type="region of interest" description="Disordered" evidence="1">
    <location>
        <begin position="631"/>
        <end position="660"/>
    </location>
</feature>
<feature type="compositionally biased region" description="Basic and acidic residues" evidence="1">
    <location>
        <begin position="895"/>
        <end position="916"/>
    </location>
</feature>
<dbReference type="InterPro" id="IPR005162">
    <property type="entry name" value="Retrotrans_gag_dom"/>
</dbReference>
<feature type="compositionally biased region" description="Polar residues" evidence="1">
    <location>
        <begin position="289"/>
        <end position="300"/>
    </location>
</feature>
<proteinExistence type="predicted"/>
<organism evidence="3 4">
    <name type="scientific">Oryza sativa subsp. japonica</name>
    <name type="common">Rice</name>
    <dbReference type="NCBI Taxonomy" id="39947"/>
    <lineage>
        <taxon>Eukaryota</taxon>
        <taxon>Viridiplantae</taxon>
        <taxon>Streptophyta</taxon>
        <taxon>Embryophyta</taxon>
        <taxon>Tracheophyta</taxon>
        <taxon>Spermatophyta</taxon>
        <taxon>Magnoliopsida</taxon>
        <taxon>Liliopsida</taxon>
        <taxon>Poales</taxon>
        <taxon>Poaceae</taxon>
        <taxon>BOP clade</taxon>
        <taxon>Oryzoideae</taxon>
        <taxon>Oryzeae</taxon>
        <taxon>Oryzinae</taxon>
        <taxon>Oryza</taxon>
        <taxon>Oryza sativa</taxon>
    </lineage>
</organism>
<sequence>MGFVSGIDDFAFPPGQAFRFGSLNFITDDFGKISLLDSDSNQSGRDQVPVPFGIPNSAEAYSKIISPESASNHSDEIQSTLSRLDQDDGSYPSILMKLPYDLAAIFTAKTSPTRRSRRAPASAPIQSRSREVGVILQPLGTVSTEELDGYLSSPGVSSRPTEILDYDDFGYHYDHGDLDNFDDSYEDNYTPLFFGVFMADNETEEQRQAREADQDRARQEAERRRLEEERQRQERERLQREQQDRERIAKEAEDRRQRALESGRRARELIGLQDVDGTATKTMIAASVPANSASTRTPTGSRVPHLRSHDYHQPSLSIIGTGSSRRSRGHDERSVHLPPERHRERRVERPRSPPHQRPVDLRDTINQRRAARGHRHSPNRYDDDVDGVAAFTNDLRGVDWPASFKPTGIEKYDGTTNPESWLTIYGLAIRAAGGDNKAMANYLPVALADSARSWLHGLPRGTIGSWAELRDHFIANFQGTFERPSTQFDLYNISDITDDVIIAAFTKGIRHEDLVGKFGRKPPRTVKQMFEKANEYAKAEDAITASKQSGTTWKPKKDTPTAGGSGSNNHKDRKRKPEELVATTSPSSRQRSRVNTFDKIMNSQCPHHPNSNHVAKDCFVYKQLAEQYVKNARKPSDGDQGTSKKKDDEDDAPTGFQDHRKELNHILGGPLAYESKRKQKLTEREINAVQPNTPQYLRWSEIAIKFDRSDHPDRVVHPGRYPLVLDPVVRNVKLRRTLIDGGSALNILFVKTLDDMQIPRTELKPSNAPFHGVIPGLSATPLGQITLPVTFGTRENFRTENVCFEVADFETAYHAILGGPALAKFMAVPHYTYMMIKMPGPRGVISLRSDIKQAVTCDKESCEMAQTHETTLAREEIRLAATMGSEEEVPATKLTKTEESDAKMKKIPLDPSDPDKTAVIGVELDCK</sequence>
<feature type="compositionally biased region" description="Basic residues" evidence="1">
    <location>
        <begin position="369"/>
        <end position="378"/>
    </location>
</feature>
<feature type="region of interest" description="Disordered" evidence="1">
    <location>
        <begin position="287"/>
        <end position="384"/>
    </location>
</feature>
<accession>Q7G5C0</accession>
<dbReference type="AlphaFoldDB" id="Q7G5C0"/>
<evidence type="ECO:0000256" key="1">
    <source>
        <dbReference type="SAM" id="MobiDB-lite"/>
    </source>
</evidence>
<dbReference type="PANTHER" id="PTHR33240">
    <property type="entry name" value="OS08G0508500 PROTEIN"/>
    <property type="match status" value="1"/>
</dbReference>